<name>A0A916YLY4_9SPHN</name>
<evidence type="ECO:0000313" key="4">
    <source>
        <dbReference type="Proteomes" id="UP000598997"/>
    </source>
</evidence>
<feature type="transmembrane region" description="Helical" evidence="1">
    <location>
        <begin position="264"/>
        <end position="283"/>
    </location>
</feature>
<feature type="transmembrane region" description="Helical" evidence="1">
    <location>
        <begin position="222"/>
        <end position="244"/>
    </location>
</feature>
<feature type="transmembrane region" description="Helical" evidence="1">
    <location>
        <begin position="295"/>
        <end position="313"/>
    </location>
</feature>
<dbReference type="Proteomes" id="UP000598997">
    <property type="component" value="Unassembled WGS sequence"/>
</dbReference>
<feature type="transmembrane region" description="Helical" evidence="1">
    <location>
        <begin position="193"/>
        <end position="210"/>
    </location>
</feature>
<dbReference type="EMBL" id="BMIO01000008">
    <property type="protein sequence ID" value="GGD50736.1"/>
    <property type="molecule type" value="Genomic_DNA"/>
</dbReference>
<proteinExistence type="predicted"/>
<feature type="transmembrane region" description="Helical" evidence="1">
    <location>
        <begin position="137"/>
        <end position="158"/>
    </location>
</feature>
<dbReference type="Pfam" id="PF13795">
    <property type="entry name" value="HupE_UreJ_2"/>
    <property type="match status" value="1"/>
</dbReference>
<gene>
    <name evidence="3" type="ORF">GCM10010989_26180</name>
</gene>
<dbReference type="OrthoDB" id="9808870at2"/>
<accession>A0A916YLY4</accession>
<evidence type="ECO:0000256" key="1">
    <source>
        <dbReference type="SAM" id="Phobius"/>
    </source>
</evidence>
<evidence type="ECO:0000256" key="2">
    <source>
        <dbReference type="SAM" id="SignalP"/>
    </source>
</evidence>
<keyword evidence="1" id="KW-0472">Membrane</keyword>
<dbReference type="InterPro" id="IPR032809">
    <property type="entry name" value="Put_HupE_UreJ"/>
</dbReference>
<dbReference type="RefSeq" id="WP_066763690.1">
    <property type="nucleotide sequence ID" value="NZ_BMIO01000008.1"/>
</dbReference>
<evidence type="ECO:0000313" key="3">
    <source>
        <dbReference type="EMBL" id="GGD50736.1"/>
    </source>
</evidence>
<dbReference type="AlphaFoldDB" id="A0A916YLY4"/>
<protein>
    <submittedName>
        <fullName evidence="3">Membrane protein</fullName>
    </submittedName>
</protein>
<keyword evidence="1" id="KW-0812">Transmembrane</keyword>
<comment type="caution">
    <text evidence="3">The sequence shown here is derived from an EMBL/GenBank/DDBJ whole genome shotgun (WGS) entry which is preliminary data.</text>
</comment>
<feature type="transmembrane region" description="Helical" evidence="1">
    <location>
        <begin position="165"/>
        <end position="187"/>
    </location>
</feature>
<keyword evidence="1" id="KW-1133">Transmembrane helix</keyword>
<reference evidence="3 4" key="1">
    <citation type="journal article" date="2014" name="Int. J. Syst. Evol. Microbiol.">
        <title>Complete genome sequence of Corynebacterium casei LMG S-19264T (=DSM 44701T), isolated from a smear-ripened cheese.</title>
        <authorList>
            <consortium name="US DOE Joint Genome Institute (JGI-PGF)"/>
            <person name="Walter F."/>
            <person name="Albersmeier A."/>
            <person name="Kalinowski J."/>
            <person name="Ruckert C."/>
        </authorList>
    </citation>
    <scope>NUCLEOTIDE SEQUENCE [LARGE SCALE GENOMIC DNA]</scope>
    <source>
        <strain evidence="3 4">CGMCC 1.15358</strain>
    </source>
</reference>
<feature type="signal peptide" evidence="2">
    <location>
        <begin position="1"/>
        <end position="19"/>
    </location>
</feature>
<keyword evidence="4" id="KW-1185">Reference proteome</keyword>
<feature type="chain" id="PRO_5037908840" evidence="2">
    <location>
        <begin position="20"/>
        <end position="327"/>
    </location>
</feature>
<sequence>MRLLIALLLAFAMVAPAAAHESLPVIVELTQQDATRYSLVTRAPGNLSPQDVPPVSLRGSCEQLPPSGRARQFACAGRPTELAIGKPAASGAPAVLLKASFANGERLSAAAPPGSGSLLLPREETVSGVLTGYVKIGVVHILTGFDHLLFLACLVLIARTWRRTAITVTGFTIGHAVTITLATLGLVRVNSGAVEAIIALSIVFLAAELVRGDRGGLVFRKPAIIATAFGLLHGLGFAGALMGVGTAQTRPILSLVGFNFGVEAGQLAFVAAALLLGQALVCLRDRIASPRIGEYAMLAFLTLVGSVGGYWFVERSVGILLEGSRIT</sequence>
<keyword evidence="2" id="KW-0732">Signal</keyword>
<organism evidence="3 4">
    <name type="scientific">Croceicoccus pelagius</name>
    <dbReference type="NCBI Taxonomy" id="1703341"/>
    <lineage>
        <taxon>Bacteria</taxon>
        <taxon>Pseudomonadati</taxon>
        <taxon>Pseudomonadota</taxon>
        <taxon>Alphaproteobacteria</taxon>
        <taxon>Sphingomonadales</taxon>
        <taxon>Erythrobacteraceae</taxon>
        <taxon>Croceicoccus</taxon>
    </lineage>
</organism>